<protein>
    <submittedName>
        <fullName evidence="1">Pyrophosphatase</fullName>
    </submittedName>
</protein>
<dbReference type="Proteomes" id="UP000265742">
    <property type="component" value="Unassembled WGS sequence"/>
</dbReference>
<dbReference type="Gene3D" id="1.10.287.1080">
    <property type="entry name" value="MazG-like"/>
    <property type="match status" value="1"/>
</dbReference>
<gene>
    <name evidence="1" type="ORF">D1781_13125</name>
</gene>
<proteinExistence type="predicted"/>
<comment type="caution">
    <text evidence="1">The sequence shown here is derived from an EMBL/GenBank/DDBJ whole genome shotgun (WGS) entry which is preliminary data.</text>
</comment>
<reference evidence="2" key="1">
    <citation type="submission" date="2018-09" db="EMBL/GenBank/DDBJ databases">
        <authorList>
            <person name="Kim I."/>
        </authorList>
    </citation>
    <scope>NUCLEOTIDE SEQUENCE [LARGE SCALE GENOMIC DNA]</scope>
    <source>
        <strain evidence="2">DD4a</strain>
    </source>
</reference>
<evidence type="ECO:0000313" key="1">
    <source>
        <dbReference type="EMBL" id="RIX28375.1"/>
    </source>
</evidence>
<keyword evidence="2" id="KW-1185">Reference proteome</keyword>
<accession>A0A3A1U0D0</accession>
<dbReference type="OrthoDB" id="9791898at2"/>
<sequence>MDLASLSDRLERISAGYAVREGFTRDDDWFVLKLVEELGELTQVQLARTGRGKDRGRDAEEVERRLTEEVADVLGHVLLLARRHGVDVEAAMDAKWLQWERLYPPGPDAPALP</sequence>
<dbReference type="CDD" id="cd11538">
    <property type="entry name" value="NTP-PPase_u1"/>
    <property type="match status" value="1"/>
</dbReference>
<evidence type="ECO:0000313" key="2">
    <source>
        <dbReference type="Proteomes" id="UP000265742"/>
    </source>
</evidence>
<dbReference type="RefSeq" id="WP_119482685.1">
    <property type="nucleotide sequence ID" value="NZ_QXTG01000002.1"/>
</dbReference>
<dbReference type="SUPFAM" id="SSF101386">
    <property type="entry name" value="all-alpha NTP pyrophosphatases"/>
    <property type="match status" value="1"/>
</dbReference>
<dbReference type="AlphaFoldDB" id="A0A3A1U0D0"/>
<dbReference type="EMBL" id="QXTG01000002">
    <property type="protein sequence ID" value="RIX28375.1"/>
    <property type="molecule type" value="Genomic_DNA"/>
</dbReference>
<organism evidence="1 2">
    <name type="scientific">Amnibacterium setariae</name>
    <dbReference type="NCBI Taxonomy" id="2306585"/>
    <lineage>
        <taxon>Bacteria</taxon>
        <taxon>Bacillati</taxon>
        <taxon>Actinomycetota</taxon>
        <taxon>Actinomycetes</taxon>
        <taxon>Micrococcales</taxon>
        <taxon>Microbacteriaceae</taxon>
        <taxon>Amnibacterium</taxon>
    </lineage>
</organism>
<name>A0A3A1U0D0_9MICO</name>